<comment type="caution">
    <text evidence="1">The sequence shown here is derived from an EMBL/GenBank/DDBJ whole genome shotgun (WGS) entry which is preliminary data.</text>
</comment>
<evidence type="ECO:0000313" key="1">
    <source>
        <dbReference type="EMBL" id="RUS87683.1"/>
    </source>
</evidence>
<proteinExistence type="predicted"/>
<evidence type="ECO:0000313" key="2">
    <source>
        <dbReference type="Proteomes" id="UP000271974"/>
    </source>
</evidence>
<protein>
    <submittedName>
        <fullName evidence="1">Uncharacterized protein</fullName>
    </submittedName>
</protein>
<organism evidence="1 2">
    <name type="scientific">Elysia chlorotica</name>
    <name type="common">Eastern emerald elysia</name>
    <name type="synonym">Sea slug</name>
    <dbReference type="NCBI Taxonomy" id="188477"/>
    <lineage>
        <taxon>Eukaryota</taxon>
        <taxon>Metazoa</taxon>
        <taxon>Spiralia</taxon>
        <taxon>Lophotrochozoa</taxon>
        <taxon>Mollusca</taxon>
        <taxon>Gastropoda</taxon>
        <taxon>Heterobranchia</taxon>
        <taxon>Euthyneura</taxon>
        <taxon>Panpulmonata</taxon>
        <taxon>Sacoglossa</taxon>
        <taxon>Placobranchoidea</taxon>
        <taxon>Plakobranchidae</taxon>
        <taxon>Elysia</taxon>
    </lineage>
</organism>
<dbReference type="EMBL" id="RQTK01000103">
    <property type="protein sequence ID" value="RUS87683.1"/>
    <property type="molecule type" value="Genomic_DNA"/>
</dbReference>
<reference evidence="1 2" key="1">
    <citation type="submission" date="2019-01" db="EMBL/GenBank/DDBJ databases">
        <title>A draft genome assembly of the solar-powered sea slug Elysia chlorotica.</title>
        <authorList>
            <person name="Cai H."/>
            <person name="Li Q."/>
            <person name="Fang X."/>
            <person name="Li J."/>
            <person name="Curtis N.E."/>
            <person name="Altenburger A."/>
            <person name="Shibata T."/>
            <person name="Feng M."/>
            <person name="Maeda T."/>
            <person name="Schwartz J.A."/>
            <person name="Shigenobu S."/>
            <person name="Lundholm N."/>
            <person name="Nishiyama T."/>
            <person name="Yang H."/>
            <person name="Hasebe M."/>
            <person name="Li S."/>
            <person name="Pierce S.K."/>
            <person name="Wang J."/>
        </authorList>
    </citation>
    <scope>NUCLEOTIDE SEQUENCE [LARGE SCALE GENOMIC DNA]</scope>
    <source>
        <strain evidence="1">EC2010</strain>
        <tissue evidence="1">Whole organism of an adult</tissue>
    </source>
</reference>
<dbReference type="AlphaFoldDB" id="A0A3S1BNA8"/>
<gene>
    <name evidence="1" type="ORF">EGW08_004524</name>
</gene>
<keyword evidence="2" id="KW-1185">Reference proteome</keyword>
<sequence>NLPYPPTKKQEQHVHVLRIDPCGFTQSETHQTPMELTSGRRYKATNVDVVVKKQEYEGSFECKVYPGGKVLTSVNRGGKMELIDTKTQAVIQELVIGKDPAVKHFKEDDQGFYFIMRGDCSMELDAQLQHNWQ</sequence>
<feature type="non-terminal residue" evidence="1">
    <location>
        <position position="1"/>
    </location>
</feature>
<dbReference type="Proteomes" id="UP000271974">
    <property type="component" value="Unassembled WGS sequence"/>
</dbReference>
<dbReference type="OrthoDB" id="10512529at2759"/>
<name>A0A3S1BNA8_ELYCH</name>
<accession>A0A3S1BNA8</accession>